<dbReference type="GO" id="GO:0003677">
    <property type="term" value="F:DNA binding"/>
    <property type="evidence" value="ECO:0007669"/>
    <property type="project" value="UniProtKB-UniRule"/>
</dbReference>
<dbReference type="Gene3D" id="1.10.10.200">
    <property type="match status" value="1"/>
</dbReference>
<dbReference type="Gene3D" id="3.30.70.980">
    <property type="match status" value="2"/>
</dbReference>
<name>A0A285NND3_9AQUI</name>
<dbReference type="HAMAP" id="MF_00693">
    <property type="entry name" value="Transcrip_reg_TACO1"/>
    <property type="match status" value="1"/>
</dbReference>
<proteinExistence type="inferred from homology"/>
<keyword evidence="3 6" id="KW-0805">Transcription regulation</keyword>
<keyword evidence="10" id="KW-1185">Reference proteome</keyword>
<feature type="domain" description="TACO1/YebC-like second and third" evidence="7">
    <location>
        <begin position="82"/>
        <end position="238"/>
    </location>
</feature>
<evidence type="ECO:0000256" key="5">
    <source>
        <dbReference type="ARBA" id="ARBA00023163"/>
    </source>
</evidence>
<dbReference type="InterPro" id="IPR049083">
    <property type="entry name" value="TACO1_YebC_N"/>
</dbReference>
<comment type="similarity">
    <text evidence="1 6">Belongs to the TACO1 family.</text>
</comment>
<reference evidence="10" key="1">
    <citation type="submission" date="2017-09" db="EMBL/GenBank/DDBJ databases">
        <authorList>
            <person name="Varghese N."/>
            <person name="Submissions S."/>
        </authorList>
    </citation>
    <scope>NUCLEOTIDE SEQUENCE [LARGE SCALE GENOMIC DNA]</scope>
    <source>
        <strain evidence="10">DSM 2913</strain>
    </source>
</reference>
<dbReference type="Proteomes" id="UP000218627">
    <property type="component" value="Unassembled WGS sequence"/>
</dbReference>
<evidence type="ECO:0000259" key="7">
    <source>
        <dbReference type="Pfam" id="PF01709"/>
    </source>
</evidence>
<evidence type="ECO:0000256" key="4">
    <source>
        <dbReference type="ARBA" id="ARBA00023125"/>
    </source>
</evidence>
<dbReference type="NCBIfam" id="TIGR01033">
    <property type="entry name" value="YebC/PmpR family DNA-binding transcriptional regulator"/>
    <property type="match status" value="1"/>
</dbReference>
<dbReference type="NCBIfam" id="NF009044">
    <property type="entry name" value="PRK12378.1"/>
    <property type="match status" value="1"/>
</dbReference>
<accession>A0A285NND3</accession>
<evidence type="ECO:0000313" key="10">
    <source>
        <dbReference type="Proteomes" id="UP000218627"/>
    </source>
</evidence>
<dbReference type="SUPFAM" id="SSF75625">
    <property type="entry name" value="YebC-like"/>
    <property type="match status" value="1"/>
</dbReference>
<feature type="domain" description="TACO1/YebC-like N-terminal" evidence="8">
    <location>
        <begin position="5"/>
        <end position="76"/>
    </location>
</feature>
<dbReference type="InterPro" id="IPR002876">
    <property type="entry name" value="Transcrip_reg_TACO1-like"/>
</dbReference>
<keyword evidence="4 6" id="KW-0238">DNA-binding</keyword>
<evidence type="ECO:0000256" key="3">
    <source>
        <dbReference type="ARBA" id="ARBA00023015"/>
    </source>
</evidence>
<evidence type="ECO:0000313" key="9">
    <source>
        <dbReference type="EMBL" id="SNZ10728.1"/>
    </source>
</evidence>
<dbReference type="EMBL" id="OBEN01000001">
    <property type="protein sequence ID" value="SNZ10728.1"/>
    <property type="molecule type" value="Genomic_DNA"/>
</dbReference>
<dbReference type="FunFam" id="1.10.10.200:FF:000002">
    <property type="entry name" value="Probable transcriptional regulatory protein CLM62_37755"/>
    <property type="match status" value="1"/>
</dbReference>
<evidence type="ECO:0000256" key="6">
    <source>
        <dbReference type="HAMAP-Rule" id="MF_00693"/>
    </source>
</evidence>
<sequence>MAGHSHWAQIKHKKAKIDAQRGRLFSKLIREITVAVREGGPNPESNPRLRTAIENARKVNMPMETIERAIKKGAGELGGETYEEVLYEGYGPGGAAIMVLAATDNRNRTTAEIRHTFSKYGGNLGSSGCVSYMFERVGYMEIPKESVSEDELYEKAIEAGAEDIQTGDTHYIVYTKPEMLYTVKDSLSRWGIPVENASINYKPLSTVQITDPETAKRLIKLLDALDDLDDVQMVISNFDIPEEVLKESA</sequence>
<dbReference type="InterPro" id="IPR029072">
    <property type="entry name" value="YebC-like"/>
</dbReference>
<dbReference type="InterPro" id="IPR026564">
    <property type="entry name" value="Transcrip_reg_TACO1-like_dom3"/>
</dbReference>
<dbReference type="GO" id="GO:0006355">
    <property type="term" value="P:regulation of DNA-templated transcription"/>
    <property type="evidence" value="ECO:0007669"/>
    <property type="project" value="UniProtKB-UniRule"/>
</dbReference>
<dbReference type="InterPro" id="IPR048300">
    <property type="entry name" value="TACO1_YebC-like_2nd/3rd_dom"/>
</dbReference>
<evidence type="ECO:0000259" key="8">
    <source>
        <dbReference type="Pfam" id="PF20772"/>
    </source>
</evidence>
<dbReference type="Pfam" id="PF01709">
    <property type="entry name" value="Transcrip_reg"/>
    <property type="match status" value="1"/>
</dbReference>
<dbReference type="NCBIfam" id="NF001030">
    <property type="entry name" value="PRK00110.1"/>
    <property type="match status" value="1"/>
</dbReference>
<dbReference type="AlphaFoldDB" id="A0A285NND3"/>
<dbReference type="PANTHER" id="PTHR12532">
    <property type="entry name" value="TRANSLATIONAL ACTIVATOR OF CYTOCHROME C OXIDASE 1"/>
    <property type="match status" value="1"/>
</dbReference>
<dbReference type="OrthoDB" id="9781053at2"/>
<comment type="subcellular location">
    <subcellularLocation>
        <location evidence="6">Cytoplasm</location>
    </subcellularLocation>
</comment>
<dbReference type="Pfam" id="PF20772">
    <property type="entry name" value="TACO1_YebC_N"/>
    <property type="match status" value="1"/>
</dbReference>
<dbReference type="RefSeq" id="WP_096599864.1">
    <property type="nucleotide sequence ID" value="NZ_OBEN01000001.1"/>
</dbReference>
<evidence type="ECO:0000256" key="1">
    <source>
        <dbReference type="ARBA" id="ARBA00008724"/>
    </source>
</evidence>
<keyword evidence="2 6" id="KW-0963">Cytoplasm</keyword>
<evidence type="ECO:0000256" key="2">
    <source>
        <dbReference type="ARBA" id="ARBA00022490"/>
    </source>
</evidence>
<keyword evidence="5 6" id="KW-0804">Transcription</keyword>
<dbReference type="InterPro" id="IPR017856">
    <property type="entry name" value="Integrase-like_N"/>
</dbReference>
<dbReference type="PANTHER" id="PTHR12532:SF6">
    <property type="entry name" value="TRANSCRIPTIONAL REGULATORY PROTEIN YEBC-RELATED"/>
    <property type="match status" value="1"/>
</dbReference>
<dbReference type="GO" id="GO:0005829">
    <property type="term" value="C:cytosol"/>
    <property type="evidence" value="ECO:0007669"/>
    <property type="project" value="TreeGrafter"/>
</dbReference>
<protein>
    <recommendedName>
        <fullName evidence="6">Probable transcriptional regulatory protein SAMN06265353_0031</fullName>
    </recommendedName>
</protein>
<gene>
    <name evidence="9" type="ORF">SAMN06265353_0031</name>
</gene>
<organism evidence="9 10">
    <name type="scientific">Hydrogenobacter hydrogenophilus</name>
    <dbReference type="NCBI Taxonomy" id="35835"/>
    <lineage>
        <taxon>Bacteria</taxon>
        <taxon>Pseudomonadati</taxon>
        <taxon>Aquificota</taxon>
        <taxon>Aquificia</taxon>
        <taxon>Aquificales</taxon>
        <taxon>Aquificaceae</taxon>
        <taxon>Hydrogenobacter</taxon>
    </lineage>
</organism>